<organism evidence="13 14">
    <name type="scientific">Brevundimonas vesicularis</name>
    <name type="common">Pseudomonas vesicularis</name>
    <dbReference type="NCBI Taxonomy" id="41276"/>
    <lineage>
        <taxon>Bacteria</taxon>
        <taxon>Pseudomonadati</taxon>
        <taxon>Pseudomonadota</taxon>
        <taxon>Alphaproteobacteria</taxon>
        <taxon>Caulobacterales</taxon>
        <taxon>Caulobacteraceae</taxon>
        <taxon>Brevundimonas</taxon>
    </lineage>
</organism>
<keyword evidence="8" id="KW-0418">Kinase</keyword>
<dbReference type="SMART" id="SM00387">
    <property type="entry name" value="HATPase_c"/>
    <property type="match status" value="1"/>
</dbReference>
<dbReference type="PROSITE" id="PS50885">
    <property type="entry name" value="HAMP"/>
    <property type="match status" value="1"/>
</dbReference>
<keyword evidence="9" id="KW-0067">ATP-binding</keyword>
<dbReference type="GO" id="GO:0005524">
    <property type="term" value="F:ATP binding"/>
    <property type="evidence" value="ECO:0007669"/>
    <property type="project" value="UniProtKB-KW"/>
</dbReference>
<evidence type="ECO:0000256" key="7">
    <source>
        <dbReference type="ARBA" id="ARBA00022741"/>
    </source>
</evidence>
<dbReference type="GO" id="GO:0000155">
    <property type="term" value="F:phosphorelay sensor kinase activity"/>
    <property type="evidence" value="ECO:0007669"/>
    <property type="project" value="InterPro"/>
</dbReference>
<reference evidence="13 14" key="1">
    <citation type="submission" date="2018-06" db="EMBL/GenBank/DDBJ databases">
        <authorList>
            <consortium name="Pathogen Informatics"/>
            <person name="Doyle S."/>
        </authorList>
    </citation>
    <scope>NUCLEOTIDE SEQUENCE [LARGE SCALE GENOMIC DNA]</scope>
    <source>
        <strain evidence="13 14">NCTC11166</strain>
    </source>
</reference>
<evidence type="ECO:0000256" key="6">
    <source>
        <dbReference type="ARBA" id="ARBA00022679"/>
    </source>
</evidence>
<keyword evidence="10" id="KW-1133">Transmembrane helix</keyword>
<keyword evidence="4" id="KW-1003">Cell membrane</keyword>
<feature type="transmembrane region" description="Helical" evidence="10">
    <location>
        <begin position="12"/>
        <end position="32"/>
    </location>
</feature>
<evidence type="ECO:0000259" key="11">
    <source>
        <dbReference type="PROSITE" id="PS50109"/>
    </source>
</evidence>
<dbReference type="Gene3D" id="1.10.287.130">
    <property type="match status" value="1"/>
</dbReference>
<keyword evidence="6 13" id="KW-0808">Transferase</keyword>
<name>A0A2X1B6W6_BREVE</name>
<evidence type="ECO:0000256" key="4">
    <source>
        <dbReference type="ARBA" id="ARBA00022475"/>
    </source>
</evidence>
<dbReference type="AlphaFoldDB" id="A0A2X1B6W6"/>
<feature type="domain" description="Histidine kinase" evidence="11">
    <location>
        <begin position="269"/>
        <end position="469"/>
    </location>
</feature>
<dbReference type="SMART" id="SM00388">
    <property type="entry name" value="HisKA"/>
    <property type="match status" value="1"/>
</dbReference>
<evidence type="ECO:0000256" key="5">
    <source>
        <dbReference type="ARBA" id="ARBA00022553"/>
    </source>
</evidence>
<evidence type="ECO:0000259" key="12">
    <source>
        <dbReference type="PROSITE" id="PS50885"/>
    </source>
</evidence>
<dbReference type="Proteomes" id="UP000251186">
    <property type="component" value="Unassembled WGS sequence"/>
</dbReference>
<dbReference type="InterPro" id="IPR036890">
    <property type="entry name" value="HATPase_C_sf"/>
</dbReference>
<dbReference type="EC" id="2.7.13.3" evidence="3"/>
<dbReference type="InterPro" id="IPR004358">
    <property type="entry name" value="Sig_transdc_His_kin-like_C"/>
</dbReference>
<evidence type="ECO:0000256" key="9">
    <source>
        <dbReference type="ARBA" id="ARBA00022840"/>
    </source>
</evidence>
<dbReference type="InterPro" id="IPR003660">
    <property type="entry name" value="HAMP_dom"/>
</dbReference>
<evidence type="ECO:0000313" key="14">
    <source>
        <dbReference type="Proteomes" id="UP000251186"/>
    </source>
</evidence>
<dbReference type="GO" id="GO:0005886">
    <property type="term" value="C:plasma membrane"/>
    <property type="evidence" value="ECO:0007669"/>
    <property type="project" value="UniProtKB-SubCell"/>
</dbReference>
<comment type="catalytic activity">
    <reaction evidence="1">
        <text>ATP + protein L-histidine = ADP + protein N-phospho-L-histidine.</text>
        <dbReference type="EC" id="2.7.13.3"/>
    </reaction>
</comment>
<dbReference type="Pfam" id="PF02518">
    <property type="entry name" value="HATPase_c"/>
    <property type="match status" value="1"/>
</dbReference>
<dbReference type="InterPro" id="IPR003661">
    <property type="entry name" value="HisK_dim/P_dom"/>
</dbReference>
<comment type="subcellular location">
    <subcellularLocation>
        <location evidence="2">Cell membrane</location>
        <topology evidence="2">Multi-pass membrane protein</topology>
    </subcellularLocation>
</comment>
<dbReference type="PRINTS" id="PR00344">
    <property type="entry name" value="BCTRLSENSOR"/>
</dbReference>
<evidence type="ECO:0000256" key="10">
    <source>
        <dbReference type="SAM" id="Phobius"/>
    </source>
</evidence>
<dbReference type="PANTHER" id="PTHR44936:SF10">
    <property type="entry name" value="SENSOR PROTEIN RSTB"/>
    <property type="match status" value="1"/>
</dbReference>
<dbReference type="Gene3D" id="3.30.565.10">
    <property type="entry name" value="Histidine kinase-like ATPase, C-terminal domain"/>
    <property type="match status" value="1"/>
</dbReference>
<dbReference type="InterPro" id="IPR003594">
    <property type="entry name" value="HATPase_dom"/>
</dbReference>
<keyword evidence="10" id="KW-0472">Membrane</keyword>
<dbReference type="CDD" id="cd00082">
    <property type="entry name" value="HisKA"/>
    <property type="match status" value="1"/>
</dbReference>
<keyword evidence="10" id="KW-0812">Transmembrane</keyword>
<evidence type="ECO:0000256" key="3">
    <source>
        <dbReference type="ARBA" id="ARBA00012438"/>
    </source>
</evidence>
<dbReference type="PANTHER" id="PTHR44936">
    <property type="entry name" value="SENSOR PROTEIN CREC"/>
    <property type="match status" value="1"/>
</dbReference>
<dbReference type="InterPro" id="IPR050980">
    <property type="entry name" value="2C_sensor_his_kinase"/>
</dbReference>
<dbReference type="SUPFAM" id="SSF47384">
    <property type="entry name" value="Homodimeric domain of signal transducing histidine kinase"/>
    <property type="match status" value="1"/>
</dbReference>
<sequence length="473" mass="51865">MGLAIRSLHRSMFGQLALITILFVGFGVYFFTLRPLLSVEPSGVADPVQITASSASQVLSRFAFAERERPGAGGDLAADPVLRDIKAHNPQFRYFIKVHGREFRSGEGTPFFISLAFDRLQKQDLTKAYSGLCLTSTNDDPGGPGRSFLAYSECGGQASYYEYAGIEHATTTAASGSVRLYSKFIWSYGGIFLFTVGAAFVVFAIILLANVLRIRRVAAMARDLDPDNLSDLFPEKGLPLEVAPLVSALNQMIVRVDEAQRRQRFFLSAAAHEMRTPLTVLRTRLEIMDDGRLKEKLISDVRRLTDLANQLLKLMTIGEAPEPLKESDLVTLTGRAVGEREVVAARRGLDLVFEREVTRYTLWADPGLVETAIGNVIDNALSFSAEGQRVVVRLDKDGWVRVRDQGPGIPTEQMKSLFEPFTRFSTGRSGYGLGLAIVKAVVDRHEGAVEIGEAQGGGAEVALRFDPDASSRP</sequence>
<feature type="domain" description="HAMP" evidence="12">
    <location>
        <begin position="213"/>
        <end position="261"/>
    </location>
</feature>
<evidence type="ECO:0000256" key="8">
    <source>
        <dbReference type="ARBA" id="ARBA00022777"/>
    </source>
</evidence>
<gene>
    <name evidence="13" type="primary">qseC_1</name>
    <name evidence="13" type="ORF">NCTC11166_00691</name>
</gene>
<keyword evidence="7" id="KW-0547">Nucleotide-binding</keyword>
<evidence type="ECO:0000256" key="2">
    <source>
        <dbReference type="ARBA" id="ARBA00004651"/>
    </source>
</evidence>
<dbReference type="Pfam" id="PF00512">
    <property type="entry name" value="HisKA"/>
    <property type="match status" value="1"/>
</dbReference>
<protein>
    <recommendedName>
        <fullName evidence="3">histidine kinase</fullName>
        <ecNumber evidence="3">2.7.13.3</ecNumber>
    </recommendedName>
</protein>
<proteinExistence type="predicted"/>
<dbReference type="InterPro" id="IPR036097">
    <property type="entry name" value="HisK_dim/P_sf"/>
</dbReference>
<evidence type="ECO:0000256" key="1">
    <source>
        <dbReference type="ARBA" id="ARBA00000085"/>
    </source>
</evidence>
<evidence type="ECO:0000313" key="13">
    <source>
        <dbReference type="EMBL" id="SPU52368.1"/>
    </source>
</evidence>
<feature type="transmembrane region" description="Helical" evidence="10">
    <location>
        <begin position="185"/>
        <end position="212"/>
    </location>
</feature>
<dbReference type="InterPro" id="IPR005467">
    <property type="entry name" value="His_kinase_dom"/>
</dbReference>
<keyword evidence="5" id="KW-0597">Phosphoprotein</keyword>
<dbReference type="EMBL" id="UAQP01000005">
    <property type="protein sequence ID" value="SPU52368.1"/>
    <property type="molecule type" value="Genomic_DNA"/>
</dbReference>
<dbReference type="SUPFAM" id="SSF55874">
    <property type="entry name" value="ATPase domain of HSP90 chaperone/DNA topoisomerase II/histidine kinase"/>
    <property type="match status" value="1"/>
</dbReference>
<dbReference type="PROSITE" id="PS50109">
    <property type="entry name" value="HIS_KIN"/>
    <property type="match status" value="1"/>
</dbReference>
<accession>A0A2X1B6W6</accession>